<keyword evidence="2" id="KW-0813">Transport</keyword>
<evidence type="ECO:0000256" key="2">
    <source>
        <dbReference type="ARBA" id="ARBA00022448"/>
    </source>
</evidence>
<comment type="similarity">
    <text evidence="6">Belongs to the major facilitator superfamily. Allantoate permease family.</text>
</comment>
<dbReference type="FunFam" id="1.20.1250.20:FF:000064">
    <property type="entry name" value="MFS allantoate transporter"/>
    <property type="match status" value="1"/>
</dbReference>
<protein>
    <submittedName>
        <fullName evidence="9">MFS allantoate transporter</fullName>
    </submittedName>
</protein>
<evidence type="ECO:0000256" key="1">
    <source>
        <dbReference type="ARBA" id="ARBA00004141"/>
    </source>
</evidence>
<sequence length="497" mass="55742">MAKHEDKSFALQEVTDDAEKGSISSPVLVEDSLEFKRLLRKIDFRLMPLMCFIYGIQFLDKTTLSYASVMGIKKDTHLVGNDYALLGTMFYVGYLFWEYPTNYLMQRLPLAKYLAINIIIWGGVLACTAAAKNWAGLMLVRTFLGIFESTVTPGFVLITSQWYRRAEQPLRIGIWYSFNGWAQIFGGCVAYGVAKHVGSDPHAALKGWQIIFIFTGCLTILLGIGVFFYLPDRPSNARWLTEEERLLAVERTRSNQQAVENKTVKWYQFREALTDVNTWLYALFSLATNIPNGAITNFGNILITSFGYSSRQSLLLGTPAGAVEIVWILFFAWLATRTNQRMYTALLSFIVPLIGLIMVASAKHVTGLIGYYLIYGYPVGSVLILSLISANTAGYTKKVTVNAINLIAYCVGNIIGPQTFQAKDSPDYKPAKIAMVICFGVCMLDFMIIRYLAVRENKRRDSLLASGDLNAGKIYGDKEAGILDLTDRENLSFRYNL</sequence>
<feature type="transmembrane region" description="Helical" evidence="7">
    <location>
        <begin position="342"/>
        <end position="362"/>
    </location>
</feature>
<dbReference type="GO" id="GO:0022857">
    <property type="term" value="F:transmembrane transporter activity"/>
    <property type="evidence" value="ECO:0007669"/>
    <property type="project" value="InterPro"/>
</dbReference>
<dbReference type="GO" id="GO:0016020">
    <property type="term" value="C:membrane"/>
    <property type="evidence" value="ECO:0007669"/>
    <property type="project" value="UniProtKB-SubCell"/>
</dbReference>
<dbReference type="PANTHER" id="PTHR43791:SF1">
    <property type="entry name" value="ALLANTOATE PERMEASE"/>
    <property type="match status" value="1"/>
</dbReference>
<feature type="transmembrane region" description="Helical" evidence="7">
    <location>
        <begin position="175"/>
        <end position="194"/>
    </location>
</feature>
<evidence type="ECO:0000313" key="9">
    <source>
        <dbReference type="EMBL" id="CCG81506.1"/>
    </source>
</evidence>
<dbReference type="InterPro" id="IPR011701">
    <property type="entry name" value="MFS"/>
</dbReference>
<dbReference type="eggNOG" id="KOG2533">
    <property type="taxonomic scope" value="Eukaryota"/>
</dbReference>
<evidence type="ECO:0000313" key="10">
    <source>
        <dbReference type="Proteomes" id="UP000013776"/>
    </source>
</evidence>
<feature type="transmembrane region" description="Helical" evidence="7">
    <location>
        <begin position="42"/>
        <end position="59"/>
    </location>
</feature>
<accession>R4X7T2</accession>
<feature type="transmembrane region" description="Helical" evidence="7">
    <location>
        <begin position="433"/>
        <end position="453"/>
    </location>
</feature>
<dbReference type="OrthoDB" id="6730379at2759"/>
<evidence type="ECO:0000256" key="6">
    <source>
        <dbReference type="ARBA" id="ARBA00037968"/>
    </source>
</evidence>
<dbReference type="VEuPathDB" id="FungiDB:TAPDE_001341"/>
<gene>
    <name evidence="9" type="ORF">TAPDE_001341</name>
</gene>
<evidence type="ECO:0000256" key="3">
    <source>
        <dbReference type="ARBA" id="ARBA00022692"/>
    </source>
</evidence>
<dbReference type="EMBL" id="CAHR02000042">
    <property type="protein sequence ID" value="CCG81506.1"/>
    <property type="molecule type" value="Genomic_DNA"/>
</dbReference>
<dbReference type="Gene3D" id="1.20.1250.20">
    <property type="entry name" value="MFS general substrate transporter like domains"/>
    <property type="match status" value="2"/>
</dbReference>
<dbReference type="AlphaFoldDB" id="R4X7T2"/>
<dbReference type="Proteomes" id="UP000013776">
    <property type="component" value="Unassembled WGS sequence"/>
</dbReference>
<dbReference type="InterPro" id="IPR020846">
    <property type="entry name" value="MFS_dom"/>
</dbReference>
<feature type="domain" description="Major facilitator superfamily (MFS) profile" evidence="8">
    <location>
        <begin position="46"/>
        <end position="458"/>
    </location>
</feature>
<keyword evidence="3 7" id="KW-0812">Transmembrane</keyword>
<proteinExistence type="inferred from homology"/>
<feature type="transmembrane region" description="Helical" evidence="7">
    <location>
        <begin position="79"/>
        <end position="97"/>
    </location>
</feature>
<organism evidence="9 10">
    <name type="scientific">Taphrina deformans (strain PYCC 5710 / ATCC 11124 / CBS 356.35 / IMI 108563 / JCM 9778 / NBRC 8474)</name>
    <name type="common">Peach leaf curl fungus</name>
    <name type="synonym">Lalaria deformans</name>
    <dbReference type="NCBI Taxonomy" id="1097556"/>
    <lineage>
        <taxon>Eukaryota</taxon>
        <taxon>Fungi</taxon>
        <taxon>Dikarya</taxon>
        <taxon>Ascomycota</taxon>
        <taxon>Taphrinomycotina</taxon>
        <taxon>Taphrinomycetes</taxon>
        <taxon>Taphrinales</taxon>
        <taxon>Taphrinaceae</taxon>
        <taxon>Taphrina</taxon>
    </lineage>
</organism>
<dbReference type="SUPFAM" id="SSF103473">
    <property type="entry name" value="MFS general substrate transporter"/>
    <property type="match status" value="1"/>
</dbReference>
<comment type="subcellular location">
    <subcellularLocation>
        <location evidence="1">Membrane</location>
        <topology evidence="1">Multi-pass membrane protein</topology>
    </subcellularLocation>
</comment>
<comment type="caution">
    <text evidence="9">The sequence shown here is derived from an EMBL/GenBank/DDBJ whole genome shotgun (WGS) entry which is preliminary data.</text>
</comment>
<evidence type="ECO:0000259" key="8">
    <source>
        <dbReference type="PROSITE" id="PS50850"/>
    </source>
</evidence>
<keyword evidence="5 7" id="KW-0472">Membrane</keyword>
<name>R4X7T2_TAPDE</name>
<dbReference type="InterPro" id="IPR036259">
    <property type="entry name" value="MFS_trans_sf"/>
</dbReference>
<feature type="transmembrane region" description="Helical" evidence="7">
    <location>
        <begin position="206"/>
        <end position="230"/>
    </location>
</feature>
<feature type="transmembrane region" description="Helical" evidence="7">
    <location>
        <begin position="314"/>
        <end position="336"/>
    </location>
</feature>
<dbReference type="PROSITE" id="PS50850">
    <property type="entry name" value="MFS"/>
    <property type="match status" value="1"/>
</dbReference>
<dbReference type="STRING" id="1097556.R4X7T2"/>
<keyword evidence="10" id="KW-1185">Reference proteome</keyword>
<evidence type="ECO:0000256" key="7">
    <source>
        <dbReference type="SAM" id="Phobius"/>
    </source>
</evidence>
<evidence type="ECO:0000256" key="5">
    <source>
        <dbReference type="ARBA" id="ARBA00023136"/>
    </source>
</evidence>
<feature type="transmembrane region" description="Helical" evidence="7">
    <location>
        <begin position="109"/>
        <end position="131"/>
    </location>
</feature>
<dbReference type="PANTHER" id="PTHR43791">
    <property type="entry name" value="PERMEASE-RELATED"/>
    <property type="match status" value="1"/>
</dbReference>
<keyword evidence="4 7" id="KW-1133">Transmembrane helix</keyword>
<dbReference type="Pfam" id="PF07690">
    <property type="entry name" value="MFS_1"/>
    <property type="match status" value="1"/>
</dbReference>
<reference evidence="9 10" key="1">
    <citation type="journal article" date="2013" name="MBio">
        <title>Genome sequencing of the plant pathogen Taphrina deformans, the causal agent of peach leaf curl.</title>
        <authorList>
            <person name="Cisse O.H."/>
            <person name="Almeida J.M.G.C.F."/>
            <person name="Fonseca A."/>
            <person name="Kumar A.A."/>
            <person name="Salojaervi J."/>
            <person name="Overmyer K."/>
            <person name="Hauser P.M."/>
            <person name="Pagni M."/>
        </authorList>
    </citation>
    <scope>NUCLEOTIDE SEQUENCE [LARGE SCALE GENOMIC DNA]</scope>
    <source>
        <strain evidence="10">PYCC 5710 / ATCC 11124 / CBS 356.35 / IMI 108563 / JCM 9778 / NBRC 8474</strain>
    </source>
</reference>
<dbReference type="CDD" id="cd17327">
    <property type="entry name" value="MFS_FEN2_like"/>
    <property type="match status" value="1"/>
</dbReference>
<feature type="transmembrane region" description="Helical" evidence="7">
    <location>
        <begin position="369"/>
        <end position="388"/>
    </location>
</feature>
<feature type="transmembrane region" description="Helical" evidence="7">
    <location>
        <begin position="143"/>
        <end position="163"/>
    </location>
</feature>
<evidence type="ECO:0000256" key="4">
    <source>
        <dbReference type="ARBA" id="ARBA00022989"/>
    </source>
</evidence>